<gene>
    <name evidence="4" type="ORF">TAV2_LOCUS8620</name>
</gene>
<dbReference type="PANTHER" id="PTHR47759">
    <property type="entry name" value="OS04G0509100 PROTEIN"/>
    <property type="match status" value="1"/>
</dbReference>
<dbReference type="AlphaFoldDB" id="A0AAU9RWR2"/>
<evidence type="ECO:0000256" key="1">
    <source>
        <dbReference type="ARBA" id="ARBA00022801"/>
    </source>
</evidence>
<feature type="region of interest" description="Disordered" evidence="2">
    <location>
        <begin position="188"/>
        <end position="226"/>
    </location>
</feature>
<evidence type="ECO:0000259" key="3">
    <source>
        <dbReference type="Pfam" id="PF01764"/>
    </source>
</evidence>
<dbReference type="Gene3D" id="3.40.50.1820">
    <property type="entry name" value="alpha/beta hydrolase"/>
    <property type="match status" value="1"/>
</dbReference>
<dbReference type="PANTHER" id="PTHR47759:SF2">
    <property type="entry name" value="TRIGLYCERIDE LIPASE"/>
    <property type="match status" value="1"/>
</dbReference>
<dbReference type="InterPro" id="IPR029058">
    <property type="entry name" value="AB_hydrolase_fold"/>
</dbReference>
<feature type="domain" description="Fungal lipase-type" evidence="3">
    <location>
        <begin position="16"/>
        <end position="47"/>
    </location>
</feature>
<reference evidence="4 5" key="1">
    <citation type="submission" date="2022-03" db="EMBL/GenBank/DDBJ databases">
        <authorList>
            <person name="Nunn A."/>
            <person name="Chopra R."/>
            <person name="Nunn A."/>
            <person name="Contreras Garrido A."/>
        </authorList>
    </citation>
    <scope>NUCLEOTIDE SEQUENCE [LARGE SCALE GENOMIC DNA]</scope>
</reference>
<dbReference type="Pfam" id="PF01764">
    <property type="entry name" value="Lipase_3"/>
    <property type="match status" value="1"/>
</dbReference>
<comment type="caution">
    <text evidence="4">The sequence shown here is derived from an EMBL/GenBank/DDBJ whole genome shotgun (WGS) entry which is preliminary data.</text>
</comment>
<dbReference type="EMBL" id="CAJVSB020000427">
    <property type="protein sequence ID" value="CAH2050705.1"/>
    <property type="molecule type" value="Genomic_DNA"/>
</dbReference>
<name>A0AAU9RWR2_THLAR</name>
<evidence type="ECO:0000313" key="5">
    <source>
        <dbReference type="Proteomes" id="UP000836841"/>
    </source>
</evidence>
<dbReference type="SUPFAM" id="SSF53474">
    <property type="entry name" value="alpha/beta-Hydrolases"/>
    <property type="match status" value="1"/>
</dbReference>
<evidence type="ECO:0000313" key="4">
    <source>
        <dbReference type="EMBL" id="CAH2050705.1"/>
    </source>
</evidence>
<organism evidence="4 5">
    <name type="scientific">Thlaspi arvense</name>
    <name type="common">Field penny-cress</name>
    <dbReference type="NCBI Taxonomy" id="13288"/>
    <lineage>
        <taxon>Eukaryota</taxon>
        <taxon>Viridiplantae</taxon>
        <taxon>Streptophyta</taxon>
        <taxon>Embryophyta</taxon>
        <taxon>Tracheophyta</taxon>
        <taxon>Spermatophyta</taxon>
        <taxon>Magnoliopsida</taxon>
        <taxon>eudicotyledons</taxon>
        <taxon>Gunneridae</taxon>
        <taxon>Pentapetalae</taxon>
        <taxon>rosids</taxon>
        <taxon>malvids</taxon>
        <taxon>Brassicales</taxon>
        <taxon>Brassicaceae</taxon>
        <taxon>Thlaspideae</taxon>
        <taxon>Thlaspi</taxon>
    </lineage>
</organism>
<dbReference type="Proteomes" id="UP000836841">
    <property type="component" value="Unassembled WGS sequence"/>
</dbReference>
<protein>
    <recommendedName>
        <fullName evidence="3">Fungal lipase-type domain-containing protein</fullName>
    </recommendedName>
</protein>
<dbReference type="GO" id="GO:0006629">
    <property type="term" value="P:lipid metabolic process"/>
    <property type="evidence" value="ECO:0007669"/>
    <property type="project" value="InterPro"/>
</dbReference>
<keyword evidence="1" id="KW-0378">Hydrolase</keyword>
<dbReference type="GO" id="GO:0016787">
    <property type="term" value="F:hydrolase activity"/>
    <property type="evidence" value="ECO:0007669"/>
    <property type="project" value="UniProtKB-KW"/>
</dbReference>
<sequence length="248" mass="27485">MPEGFKDDGAEPPSKWHVFVTGHSLGGALATLLALELSSSQLAKNSTTSALKNKDQLIANNMYLSQLLYPAARGSLGLLCCHATITVYWWLIAGDLPKFIGGSLVQSEARRTSCFGFSKLFNHCRPKLSGSYIVCLWFSLDHCILSSYRHIRGLRLPDLEEVYSLTFRFTTSRSSYHLPTIERSALVSTGKRQGSHNDDRNSRGVTISNCGSRGQGSRNNGRMGHGMHNRKDKGCNFCGWPNHTRDKC</sequence>
<evidence type="ECO:0000256" key="2">
    <source>
        <dbReference type="SAM" id="MobiDB-lite"/>
    </source>
</evidence>
<accession>A0AAU9RWR2</accession>
<proteinExistence type="predicted"/>
<keyword evidence="5" id="KW-1185">Reference proteome</keyword>
<dbReference type="InterPro" id="IPR002921">
    <property type="entry name" value="Fungal_lipase-type"/>
</dbReference>
<feature type="compositionally biased region" description="Low complexity" evidence="2">
    <location>
        <begin position="208"/>
        <end position="222"/>
    </location>
</feature>